<keyword evidence="3" id="KW-1185">Reference proteome</keyword>
<dbReference type="Proteomes" id="UP000224854">
    <property type="component" value="Unassembled WGS sequence"/>
</dbReference>
<evidence type="ECO:0000313" key="3">
    <source>
        <dbReference type="Proteomes" id="UP000224854"/>
    </source>
</evidence>
<protein>
    <submittedName>
        <fullName evidence="2">Uncharacterized protein</fullName>
    </submittedName>
</protein>
<organism evidence="2 3">
    <name type="scientific">Ophiocordyceps australis</name>
    <dbReference type="NCBI Taxonomy" id="1399860"/>
    <lineage>
        <taxon>Eukaryota</taxon>
        <taxon>Fungi</taxon>
        <taxon>Dikarya</taxon>
        <taxon>Ascomycota</taxon>
        <taxon>Pezizomycotina</taxon>
        <taxon>Sordariomycetes</taxon>
        <taxon>Hypocreomycetidae</taxon>
        <taxon>Hypocreales</taxon>
        <taxon>Ophiocordycipitaceae</taxon>
        <taxon>Ophiocordyceps</taxon>
    </lineage>
</organism>
<keyword evidence="1" id="KW-0732">Signal</keyword>
<evidence type="ECO:0000313" key="2">
    <source>
        <dbReference type="EMBL" id="PHH73594.1"/>
    </source>
</evidence>
<dbReference type="EMBL" id="NJEU01000492">
    <property type="protein sequence ID" value="PHH73594.1"/>
    <property type="molecule type" value="Genomic_DNA"/>
</dbReference>
<comment type="caution">
    <text evidence="2">The sequence shown here is derived from an EMBL/GenBank/DDBJ whole genome shotgun (WGS) entry which is preliminary data.</text>
</comment>
<gene>
    <name evidence="2" type="ORF">CDD82_5376</name>
</gene>
<feature type="chain" id="PRO_5012089841" evidence="1">
    <location>
        <begin position="17"/>
        <end position="245"/>
    </location>
</feature>
<sequence>MRFTIIMAALLPGLLAAPTEQSSDAAFASAVQSILDPAAGPCAANDQECRSGSQAAPFIAAALQKYKLTCAGQAASVISLMAFESVNFRYKHNVSPGRPGQGTANMQMASYNLEYARSLSEVRDKIPAGVTSVEGQSPQTLNQVLALVQPDEFNFGSGPWFLRNKCDEGVVQGLANGNVDEGFRKHMACVGVSVDEARLAYFERAKKALKVGGGNTGCAPVFEGAMVAAPGGETTVGEGEEPESC</sequence>
<proteinExistence type="predicted"/>
<accession>A0A2C5Z2K9</accession>
<evidence type="ECO:0000256" key="1">
    <source>
        <dbReference type="SAM" id="SignalP"/>
    </source>
</evidence>
<name>A0A2C5Z2K9_9HYPO</name>
<feature type="signal peptide" evidence="1">
    <location>
        <begin position="1"/>
        <end position="16"/>
    </location>
</feature>
<dbReference type="OrthoDB" id="2349272at2759"/>
<dbReference type="AlphaFoldDB" id="A0A2C5Z2K9"/>
<reference evidence="2 3" key="1">
    <citation type="submission" date="2017-06" db="EMBL/GenBank/DDBJ databases">
        <title>Ant-infecting Ophiocordyceps genomes reveal a high diversity of potential behavioral manipulation genes and a possible major role for enterotoxins.</title>
        <authorList>
            <person name="De Bekker C."/>
            <person name="Evans H.C."/>
            <person name="Brachmann A."/>
            <person name="Hughes D.P."/>
        </authorList>
    </citation>
    <scope>NUCLEOTIDE SEQUENCE [LARGE SCALE GENOMIC DNA]</scope>
    <source>
        <strain evidence="2 3">1348a</strain>
    </source>
</reference>